<accession>A0A937XHV8</accession>
<organism evidence="1 2">
    <name type="scientific">candidate division WOR-3 bacterium</name>
    <dbReference type="NCBI Taxonomy" id="2052148"/>
    <lineage>
        <taxon>Bacteria</taxon>
        <taxon>Bacteria division WOR-3</taxon>
    </lineage>
</organism>
<evidence type="ECO:0000313" key="2">
    <source>
        <dbReference type="Proteomes" id="UP000779900"/>
    </source>
</evidence>
<evidence type="ECO:0000313" key="1">
    <source>
        <dbReference type="EMBL" id="MBM3331926.1"/>
    </source>
</evidence>
<proteinExistence type="predicted"/>
<protein>
    <submittedName>
        <fullName evidence="1">Uncharacterized protein</fullName>
    </submittedName>
</protein>
<comment type="caution">
    <text evidence="1">The sequence shown here is derived from an EMBL/GenBank/DDBJ whole genome shotgun (WGS) entry which is preliminary data.</text>
</comment>
<dbReference type="Proteomes" id="UP000779900">
    <property type="component" value="Unassembled WGS sequence"/>
</dbReference>
<sequence length="74" mass="8373">MPGSLLTRIEKLITTQPLLAVPVVFLGRLWRLRDAGSADGRRCRQGLARFVRYLRVLDADACLQLLKDLQTCHP</sequence>
<name>A0A937XHV8_UNCW3</name>
<gene>
    <name evidence="1" type="ORF">FJY68_08780</name>
</gene>
<reference evidence="1" key="1">
    <citation type="submission" date="2019-03" db="EMBL/GenBank/DDBJ databases">
        <title>Lake Tanganyika Metagenome-Assembled Genomes (MAGs).</title>
        <authorList>
            <person name="Tran P."/>
        </authorList>
    </citation>
    <scope>NUCLEOTIDE SEQUENCE</scope>
    <source>
        <strain evidence="1">K_DeepCast_150m_m2_040</strain>
    </source>
</reference>
<dbReference type="EMBL" id="VGIR01000050">
    <property type="protein sequence ID" value="MBM3331926.1"/>
    <property type="molecule type" value="Genomic_DNA"/>
</dbReference>
<dbReference type="AlphaFoldDB" id="A0A937XHV8"/>